<dbReference type="Gene3D" id="3.20.20.370">
    <property type="entry name" value="Glycoside hydrolase/deacetylase"/>
    <property type="match status" value="1"/>
</dbReference>
<dbReference type="Proteomes" id="UP001149163">
    <property type="component" value="Unassembled WGS sequence"/>
</dbReference>
<dbReference type="InterPro" id="IPR011330">
    <property type="entry name" value="Glyco_hydro/deAcase_b/a-brl"/>
</dbReference>
<proteinExistence type="predicted"/>
<evidence type="ECO:0000256" key="7">
    <source>
        <dbReference type="SAM" id="SignalP"/>
    </source>
</evidence>
<evidence type="ECO:0000256" key="4">
    <source>
        <dbReference type="ARBA" id="ARBA00022801"/>
    </source>
</evidence>
<gene>
    <name evidence="9" type="ORF">N7482_004573</name>
</gene>
<comment type="cofactor">
    <cofactor evidence="1">
        <name>Co(2+)</name>
        <dbReference type="ChEBI" id="CHEBI:48828"/>
    </cofactor>
</comment>
<sequence>MHSFSFLAAVLLSIIARSSAAAVPRSPDSQPRLPIQTSKANTNAPQLPWGAVINHCTVPGTIALAFDDGPYIYTEQVLDALAAHGVRATFFLNGAWKGNIHALAHVVQRILAEGHQIGSHTWSHPNLTTLTHPAIVSEMIQLEDAFLRILGFMPTYMRTPWLHVNDIVLSAMADLGYHVIGASIVTDDKQHDHPARSWRSFEKFRTELGNGGSIVLAHDSQENTAGILVPRMLEEVRARGLQAVTVGECLGHPSALWYRSGQ</sequence>
<dbReference type="AlphaFoldDB" id="A0A9W9I8Y2"/>
<evidence type="ECO:0000256" key="5">
    <source>
        <dbReference type="ARBA" id="ARBA00023277"/>
    </source>
</evidence>
<comment type="caution">
    <text evidence="9">The sequence shown here is derived from an EMBL/GenBank/DDBJ whole genome shotgun (WGS) entry which is preliminary data.</text>
</comment>
<keyword evidence="2" id="KW-0479">Metal-binding</keyword>
<name>A0A9W9I8Y2_9EURO</name>
<keyword evidence="4" id="KW-0378">Hydrolase</keyword>
<feature type="signal peptide" evidence="7">
    <location>
        <begin position="1"/>
        <end position="20"/>
    </location>
</feature>
<evidence type="ECO:0000259" key="8">
    <source>
        <dbReference type="PROSITE" id="PS51677"/>
    </source>
</evidence>
<dbReference type="GO" id="GO:0016810">
    <property type="term" value="F:hydrolase activity, acting on carbon-nitrogen (but not peptide) bonds"/>
    <property type="evidence" value="ECO:0007669"/>
    <property type="project" value="InterPro"/>
</dbReference>
<evidence type="ECO:0000256" key="3">
    <source>
        <dbReference type="ARBA" id="ARBA00022729"/>
    </source>
</evidence>
<dbReference type="GO" id="GO:0005975">
    <property type="term" value="P:carbohydrate metabolic process"/>
    <property type="evidence" value="ECO:0007669"/>
    <property type="project" value="InterPro"/>
</dbReference>
<organism evidence="9 10">
    <name type="scientific">Penicillium canariense</name>
    <dbReference type="NCBI Taxonomy" id="189055"/>
    <lineage>
        <taxon>Eukaryota</taxon>
        <taxon>Fungi</taxon>
        <taxon>Dikarya</taxon>
        <taxon>Ascomycota</taxon>
        <taxon>Pezizomycotina</taxon>
        <taxon>Eurotiomycetes</taxon>
        <taxon>Eurotiomycetidae</taxon>
        <taxon>Eurotiales</taxon>
        <taxon>Aspergillaceae</taxon>
        <taxon>Penicillium</taxon>
    </lineage>
</organism>
<accession>A0A9W9I8Y2</accession>
<dbReference type="GeneID" id="81425874"/>
<evidence type="ECO:0000256" key="6">
    <source>
        <dbReference type="ARBA" id="ARBA00023285"/>
    </source>
</evidence>
<evidence type="ECO:0000256" key="1">
    <source>
        <dbReference type="ARBA" id="ARBA00001941"/>
    </source>
</evidence>
<dbReference type="EMBL" id="JAPQKN010000002">
    <property type="protein sequence ID" value="KAJ5168979.1"/>
    <property type="molecule type" value="Genomic_DNA"/>
</dbReference>
<reference evidence="9" key="1">
    <citation type="submission" date="2022-11" db="EMBL/GenBank/DDBJ databases">
        <authorList>
            <person name="Petersen C."/>
        </authorList>
    </citation>
    <scope>NUCLEOTIDE SEQUENCE</scope>
    <source>
        <strain evidence="9">IBT 26290</strain>
    </source>
</reference>
<dbReference type="InterPro" id="IPR002509">
    <property type="entry name" value="NODB_dom"/>
</dbReference>
<dbReference type="GO" id="GO:0046872">
    <property type="term" value="F:metal ion binding"/>
    <property type="evidence" value="ECO:0007669"/>
    <property type="project" value="UniProtKB-KW"/>
</dbReference>
<dbReference type="PROSITE" id="PS51677">
    <property type="entry name" value="NODB"/>
    <property type="match status" value="1"/>
</dbReference>
<feature type="chain" id="PRO_5040743741" description="NodB homology domain-containing protein" evidence="7">
    <location>
        <begin position="21"/>
        <end position="262"/>
    </location>
</feature>
<dbReference type="OrthoDB" id="2125469at2759"/>
<keyword evidence="3 7" id="KW-0732">Signal</keyword>
<keyword evidence="6" id="KW-0170">Cobalt</keyword>
<evidence type="ECO:0000256" key="2">
    <source>
        <dbReference type="ARBA" id="ARBA00022723"/>
    </source>
</evidence>
<evidence type="ECO:0000313" key="9">
    <source>
        <dbReference type="EMBL" id="KAJ5168979.1"/>
    </source>
</evidence>
<dbReference type="PANTHER" id="PTHR46471">
    <property type="entry name" value="CHITIN DEACETYLASE"/>
    <property type="match status" value="1"/>
</dbReference>
<reference evidence="9" key="2">
    <citation type="journal article" date="2023" name="IMA Fungus">
        <title>Comparative genomic study of the Penicillium genus elucidates a diverse pangenome and 15 lateral gene transfer events.</title>
        <authorList>
            <person name="Petersen C."/>
            <person name="Sorensen T."/>
            <person name="Nielsen M.R."/>
            <person name="Sondergaard T.E."/>
            <person name="Sorensen J.L."/>
            <person name="Fitzpatrick D.A."/>
            <person name="Frisvad J.C."/>
            <person name="Nielsen K.L."/>
        </authorList>
    </citation>
    <scope>NUCLEOTIDE SEQUENCE</scope>
    <source>
        <strain evidence="9">IBT 26290</strain>
    </source>
</reference>
<evidence type="ECO:0000313" key="10">
    <source>
        <dbReference type="Proteomes" id="UP001149163"/>
    </source>
</evidence>
<dbReference type="Pfam" id="PF01522">
    <property type="entry name" value="Polysacc_deac_1"/>
    <property type="match status" value="1"/>
</dbReference>
<feature type="domain" description="NodB homology" evidence="8">
    <location>
        <begin position="60"/>
        <end position="244"/>
    </location>
</feature>
<dbReference type="CDD" id="cd10951">
    <property type="entry name" value="CE4_ClCDA_like"/>
    <property type="match status" value="1"/>
</dbReference>
<keyword evidence="5" id="KW-0119">Carbohydrate metabolism</keyword>
<dbReference type="SUPFAM" id="SSF88713">
    <property type="entry name" value="Glycoside hydrolase/deacetylase"/>
    <property type="match status" value="1"/>
</dbReference>
<protein>
    <recommendedName>
        <fullName evidence="8">NodB homology domain-containing protein</fullName>
    </recommendedName>
</protein>
<keyword evidence="10" id="KW-1185">Reference proteome</keyword>
<dbReference type="RefSeq" id="XP_056545440.1">
    <property type="nucleotide sequence ID" value="XM_056686698.1"/>
</dbReference>
<dbReference type="PANTHER" id="PTHR46471:SF2">
    <property type="entry name" value="CHITIN DEACETYLASE-RELATED"/>
    <property type="match status" value="1"/>
</dbReference>